<dbReference type="OrthoDB" id="6475849at2759"/>
<feature type="transmembrane region" description="Helical" evidence="8">
    <location>
        <begin position="101"/>
        <end position="120"/>
    </location>
</feature>
<dbReference type="PROSITE" id="PS51885">
    <property type="entry name" value="NEPRILYSIN"/>
    <property type="match status" value="1"/>
</dbReference>
<dbReference type="Pfam" id="PF05649">
    <property type="entry name" value="Peptidase_M13_N"/>
    <property type="match status" value="1"/>
</dbReference>
<evidence type="ECO:0000259" key="10">
    <source>
        <dbReference type="Pfam" id="PF05649"/>
    </source>
</evidence>
<keyword evidence="12" id="KW-1185">Reference proteome</keyword>
<evidence type="ECO:0000256" key="5">
    <source>
        <dbReference type="ARBA" id="ARBA00022801"/>
    </source>
</evidence>
<dbReference type="InterPro" id="IPR024079">
    <property type="entry name" value="MetalloPept_cat_dom_sf"/>
</dbReference>
<dbReference type="GeneID" id="20314849"/>
<dbReference type="GO" id="GO:0005886">
    <property type="term" value="C:plasma membrane"/>
    <property type="evidence" value="ECO:0007669"/>
    <property type="project" value="TreeGrafter"/>
</dbReference>
<dbReference type="KEGG" id="ovi:T265_00661"/>
<keyword evidence="5" id="KW-0378">Hydrolase</keyword>
<dbReference type="GO" id="GO:0046872">
    <property type="term" value="F:metal ion binding"/>
    <property type="evidence" value="ECO:0007669"/>
    <property type="project" value="UniProtKB-KW"/>
</dbReference>
<feature type="domain" description="Peptidase M13 N-terminal" evidence="10">
    <location>
        <begin position="158"/>
        <end position="607"/>
    </location>
</feature>
<dbReference type="AlphaFoldDB" id="A0A075A5H7"/>
<organism evidence="11 12">
    <name type="scientific">Opisthorchis viverrini</name>
    <name type="common">Southeast Asian liver fluke</name>
    <dbReference type="NCBI Taxonomy" id="6198"/>
    <lineage>
        <taxon>Eukaryota</taxon>
        <taxon>Metazoa</taxon>
        <taxon>Spiralia</taxon>
        <taxon>Lophotrochozoa</taxon>
        <taxon>Platyhelminthes</taxon>
        <taxon>Trematoda</taxon>
        <taxon>Digenea</taxon>
        <taxon>Opisthorchiida</taxon>
        <taxon>Opisthorchiata</taxon>
        <taxon>Opisthorchiidae</taxon>
        <taxon>Opisthorchis</taxon>
    </lineage>
</organism>
<reference evidence="11 12" key="1">
    <citation type="submission" date="2013-11" db="EMBL/GenBank/DDBJ databases">
        <title>Opisthorchis viverrini - life in the bile duct.</title>
        <authorList>
            <person name="Young N.D."/>
            <person name="Nagarajan N."/>
            <person name="Lin S.J."/>
            <person name="Korhonen P.K."/>
            <person name="Jex A.R."/>
            <person name="Hall R.S."/>
            <person name="Safavi-Hemami H."/>
            <person name="Kaewkong W."/>
            <person name="Bertrand D."/>
            <person name="Gao S."/>
            <person name="Seet Q."/>
            <person name="Wongkham S."/>
            <person name="Teh B.T."/>
            <person name="Wongkham C."/>
            <person name="Intapan P.M."/>
            <person name="Maleewong W."/>
            <person name="Yang X."/>
            <person name="Hu M."/>
            <person name="Wang Z."/>
            <person name="Hofmann A."/>
            <person name="Sternberg P.W."/>
            <person name="Tan P."/>
            <person name="Wang J."/>
            <person name="Gasser R.B."/>
        </authorList>
    </citation>
    <scope>NUCLEOTIDE SEQUENCE [LARGE SCALE GENOMIC DNA]</scope>
</reference>
<evidence type="ECO:0000313" key="12">
    <source>
        <dbReference type="Proteomes" id="UP000054324"/>
    </source>
</evidence>
<name>A0A075A5H7_OPIVI</name>
<comment type="similarity">
    <text evidence="2">Belongs to the peptidase M13 family.</text>
</comment>
<keyword evidence="3" id="KW-0645">Protease</keyword>
<comment type="cofactor">
    <cofactor evidence="1">
        <name>Zn(2+)</name>
        <dbReference type="ChEBI" id="CHEBI:29105"/>
    </cofactor>
</comment>
<dbReference type="PANTHER" id="PTHR11733:SF167">
    <property type="entry name" value="FI17812P1-RELATED"/>
    <property type="match status" value="1"/>
</dbReference>
<dbReference type="Pfam" id="PF01431">
    <property type="entry name" value="Peptidase_M13"/>
    <property type="match status" value="1"/>
</dbReference>
<keyword evidence="6" id="KW-0862">Zinc</keyword>
<keyword evidence="8" id="KW-1133">Transmembrane helix</keyword>
<gene>
    <name evidence="11" type="ORF">T265_00661</name>
</gene>
<dbReference type="Gene3D" id="3.40.390.10">
    <property type="entry name" value="Collagenase (Catalytic Domain)"/>
    <property type="match status" value="1"/>
</dbReference>
<dbReference type="RefSeq" id="XP_009162753.1">
    <property type="nucleotide sequence ID" value="XM_009164489.1"/>
</dbReference>
<evidence type="ECO:0000256" key="2">
    <source>
        <dbReference type="ARBA" id="ARBA00007357"/>
    </source>
</evidence>
<feature type="domain" description="Peptidase M13 C-terminal" evidence="9">
    <location>
        <begin position="681"/>
        <end position="845"/>
    </location>
</feature>
<dbReference type="SUPFAM" id="SSF55486">
    <property type="entry name" value="Metalloproteases ('zincins'), catalytic domain"/>
    <property type="match status" value="1"/>
</dbReference>
<dbReference type="PANTHER" id="PTHR11733">
    <property type="entry name" value="ZINC METALLOPROTEASE FAMILY M13 NEPRILYSIN-RELATED"/>
    <property type="match status" value="1"/>
</dbReference>
<evidence type="ECO:0008006" key="13">
    <source>
        <dbReference type="Google" id="ProtNLM"/>
    </source>
</evidence>
<dbReference type="InterPro" id="IPR000718">
    <property type="entry name" value="Peptidase_M13"/>
</dbReference>
<evidence type="ECO:0000256" key="1">
    <source>
        <dbReference type="ARBA" id="ARBA00001947"/>
    </source>
</evidence>
<dbReference type="Proteomes" id="UP000054324">
    <property type="component" value="Unassembled WGS sequence"/>
</dbReference>
<protein>
    <recommendedName>
        <fullName evidence="13">Peptidase family M13</fullName>
    </recommendedName>
</protein>
<evidence type="ECO:0000259" key="9">
    <source>
        <dbReference type="Pfam" id="PF01431"/>
    </source>
</evidence>
<sequence length="1010" mass="115094">MSKMSNKDTGNSIETNDVEAAIVDEVECNDSDTTYCVENFNYQVFSGTTASVPPLTKPQKVKYSFKRPGLIARQLSYKLRSINWSATKEQLSIKSNSPMQLLLLAVLIILFFVILTLLILSQKNLSAERWLRTHQCQSYRCLNAAGLMFEKLNKSVSPCDNFYQYACGQHFQPHHPTAQPDTPNAQGGQAYQSGFNSEAVMYLNKEKAGKLLRIHRPAIDHLTQINIHAIISGMNHIYSTQYTKANSAKYKVSQWYQSCTHRTMRNWYGTRTFLSTAVPALGGIWLLDRNATNDTGATAATNDWPTRFFWSTALTKDIAMKSDWSWMESVKKLQAALHVPAFVDLSVQSDQQSMPIVYFTPDWTAWLAGRYYSYYEKYITSIFQQLGVEAGIPYGDTEFTERVKQAIKDVELVGKQMYQIIQGARTKERESVTLGQLSEIGSTFDWKGLLTYYFNEVGIAFDDNYRVYSRSVKYMKKLPKMIADLQKNYSQAVFNRILNNYMLWNTLDSYAWHLSYEMASIQNKHYSWMDSDLETDCFLFTHQLFSTVLGAIFVENHLHDEAVNHTKAMLSYLKSTAREQVERTKWMDYETKRRLEKRIDEMEIKYTVPEIMTNDVKLDYAYRRLKSSYIYMENLLSSIAYLRAMYNRLLAGIADPDENDWLSDRVNVYDAKIGMQIVKDQLYVPLGAVQPPVYHHSLPATLNFAAFGSMVATAMAHLLGEIGSYKLTENSQLIWSDRSWQEYLKHWQCVRNQIGNETQAYLNASSWLMIYISAGLDDAASQIIDDATGLLITRRALDKWMDEKENSLEDAILPGEYMARHEQFYTAYAQTFCDKMSESEQFYQLFAGDQAVPFEVITTNSVFPPGLTNASEMPMGTLLLDTPSVNATLAVQGERRMTRGCLQNGCRTNGIIRGEMANWLEGELTDQKVRGSNPTSASRLALSRLGQPESILVLVQPSGGTAVRHRKGATAGRFFSGHSTRQQKWSIAVTRCEPSWLFCQPIPSANPMAH</sequence>
<evidence type="ECO:0000256" key="4">
    <source>
        <dbReference type="ARBA" id="ARBA00022723"/>
    </source>
</evidence>
<dbReference type="EMBL" id="KL596624">
    <property type="protein sequence ID" value="KER33557.1"/>
    <property type="molecule type" value="Genomic_DNA"/>
</dbReference>
<dbReference type="InterPro" id="IPR018497">
    <property type="entry name" value="Peptidase_M13_C"/>
</dbReference>
<accession>A0A075A5H7</accession>
<evidence type="ECO:0000256" key="8">
    <source>
        <dbReference type="SAM" id="Phobius"/>
    </source>
</evidence>
<keyword evidence="8" id="KW-0812">Transmembrane</keyword>
<dbReference type="InterPro" id="IPR008753">
    <property type="entry name" value="Peptidase_M13_N"/>
</dbReference>
<proteinExistence type="inferred from homology"/>
<dbReference type="GO" id="GO:0004222">
    <property type="term" value="F:metalloendopeptidase activity"/>
    <property type="evidence" value="ECO:0007669"/>
    <property type="project" value="InterPro"/>
</dbReference>
<evidence type="ECO:0000256" key="6">
    <source>
        <dbReference type="ARBA" id="ARBA00022833"/>
    </source>
</evidence>
<dbReference type="Gene3D" id="1.10.1380.10">
    <property type="entry name" value="Neutral endopeptidase , domain2"/>
    <property type="match status" value="1"/>
</dbReference>
<evidence type="ECO:0000256" key="3">
    <source>
        <dbReference type="ARBA" id="ARBA00022670"/>
    </source>
</evidence>
<dbReference type="GO" id="GO:0016485">
    <property type="term" value="P:protein processing"/>
    <property type="evidence" value="ECO:0007669"/>
    <property type="project" value="TreeGrafter"/>
</dbReference>
<keyword evidence="7" id="KW-0482">Metalloprotease</keyword>
<evidence type="ECO:0000256" key="7">
    <source>
        <dbReference type="ARBA" id="ARBA00023049"/>
    </source>
</evidence>
<keyword evidence="4" id="KW-0479">Metal-binding</keyword>
<dbReference type="CTD" id="20314849"/>
<keyword evidence="8" id="KW-0472">Membrane</keyword>
<evidence type="ECO:0000313" key="11">
    <source>
        <dbReference type="EMBL" id="KER33557.1"/>
    </source>
</evidence>
<dbReference type="InterPro" id="IPR042089">
    <property type="entry name" value="Peptidase_M13_dom_2"/>
</dbReference>